<evidence type="ECO:0000313" key="2">
    <source>
        <dbReference type="EMBL" id="RVE63174.1"/>
    </source>
</evidence>
<evidence type="ECO:0000256" key="1">
    <source>
        <dbReference type="SAM" id="MobiDB-lite"/>
    </source>
</evidence>
<gene>
    <name evidence="2" type="ORF">OJAV_G00163680</name>
</gene>
<dbReference type="Proteomes" id="UP000283210">
    <property type="component" value="Chromosome 16"/>
</dbReference>
<reference evidence="2 3" key="1">
    <citation type="submission" date="2018-11" db="EMBL/GenBank/DDBJ databases">
        <authorList>
            <person name="Lopez-Roques C."/>
            <person name="Donnadieu C."/>
            <person name="Bouchez O."/>
            <person name="Klopp C."/>
            <person name="Cabau C."/>
            <person name="Zahm M."/>
        </authorList>
    </citation>
    <scope>NUCLEOTIDE SEQUENCE [LARGE SCALE GENOMIC DNA]</scope>
    <source>
        <strain evidence="2">RS831</strain>
        <tissue evidence="2">Whole body</tissue>
    </source>
</reference>
<protein>
    <submittedName>
        <fullName evidence="2">Uncharacterized protein</fullName>
    </submittedName>
</protein>
<organism evidence="2 3">
    <name type="scientific">Oryzias javanicus</name>
    <name type="common">Javanese ricefish</name>
    <name type="synonym">Aplocheilus javanicus</name>
    <dbReference type="NCBI Taxonomy" id="123683"/>
    <lineage>
        <taxon>Eukaryota</taxon>
        <taxon>Metazoa</taxon>
        <taxon>Chordata</taxon>
        <taxon>Craniata</taxon>
        <taxon>Vertebrata</taxon>
        <taxon>Euteleostomi</taxon>
        <taxon>Actinopterygii</taxon>
        <taxon>Neopterygii</taxon>
        <taxon>Teleostei</taxon>
        <taxon>Neoteleostei</taxon>
        <taxon>Acanthomorphata</taxon>
        <taxon>Ovalentaria</taxon>
        <taxon>Atherinomorphae</taxon>
        <taxon>Beloniformes</taxon>
        <taxon>Adrianichthyidae</taxon>
        <taxon>Oryziinae</taxon>
        <taxon>Oryzias</taxon>
    </lineage>
</organism>
<feature type="region of interest" description="Disordered" evidence="1">
    <location>
        <begin position="1"/>
        <end position="22"/>
    </location>
</feature>
<sequence length="99" mass="11036">MSDESQSDSTGLGRMLSLSSGKDAAQKQAWGKLMRRFDQLAPHIFIHYTLLSLLLSSSCFRVESSTEYSGRGLQTLFEGEPQRGNFLRGGHGLVELWVE</sequence>
<proteinExistence type="predicted"/>
<evidence type="ECO:0000313" key="3">
    <source>
        <dbReference type="Proteomes" id="UP000283210"/>
    </source>
</evidence>
<dbReference type="AlphaFoldDB" id="A0A437CL15"/>
<dbReference type="EMBL" id="CM012452">
    <property type="protein sequence ID" value="RVE63174.1"/>
    <property type="molecule type" value="Genomic_DNA"/>
</dbReference>
<name>A0A437CL15_ORYJA</name>
<accession>A0A437CL15</accession>
<reference evidence="2 3" key="2">
    <citation type="submission" date="2019-01" db="EMBL/GenBank/DDBJ databases">
        <title>A chromosome length genome reference of the Java medaka (oryzias javanicus).</title>
        <authorList>
            <person name="Herpin A."/>
            <person name="Takehana Y."/>
            <person name="Naruse K."/>
            <person name="Ansai S."/>
            <person name="Kawaguchi M."/>
        </authorList>
    </citation>
    <scope>NUCLEOTIDE SEQUENCE [LARGE SCALE GENOMIC DNA]</scope>
    <source>
        <strain evidence="2">RS831</strain>
        <tissue evidence="2">Whole body</tissue>
    </source>
</reference>
<keyword evidence="3" id="KW-1185">Reference proteome</keyword>